<accession>A0A6V7VD03</accession>
<dbReference type="EMBL" id="CAJEWN010000205">
    <property type="protein sequence ID" value="CAD2172722.1"/>
    <property type="molecule type" value="Genomic_DNA"/>
</dbReference>
<dbReference type="SUPFAM" id="SSF54001">
    <property type="entry name" value="Cysteine proteinases"/>
    <property type="match status" value="1"/>
</dbReference>
<evidence type="ECO:0000256" key="1">
    <source>
        <dbReference type="ARBA" id="ARBA00000707"/>
    </source>
</evidence>
<dbReference type="GO" id="GO:0004843">
    <property type="term" value="F:cysteine-type deubiquitinase activity"/>
    <property type="evidence" value="ECO:0007669"/>
    <property type="project" value="UniProtKB-EC"/>
</dbReference>
<dbReference type="EC" id="3.4.19.12" evidence="2"/>
<dbReference type="PANTHER" id="PTHR21646">
    <property type="entry name" value="UBIQUITIN CARBOXYL-TERMINAL HYDROLASE"/>
    <property type="match status" value="1"/>
</dbReference>
<dbReference type="Proteomes" id="UP000580250">
    <property type="component" value="Unassembled WGS sequence"/>
</dbReference>
<organism evidence="4 5">
    <name type="scientific">Meloidogyne enterolobii</name>
    <name type="common">Root-knot nematode worm</name>
    <name type="synonym">Meloidogyne mayaguensis</name>
    <dbReference type="NCBI Taxonomy" id="390850"/>
    <lineage>
        <taxon>Eukaryota</taxon>
        <taxon>Metazoa</taxon>
        <taxon>Ecdysozoa</taxon>
        <taxon>Nematoda</taxon>
        <taxon>Chromadorea</taxon>
        <taxon>Rhabditida</taxon>
        <taxon>Tylenchina</taxon>
        <taxon>Tylenchomorpha</taxon>
        <taxon>Tylenchoidea</taxon>
        <taxon>Meloidogynidae</taxon>
        <taxon>Meloidogyninae</taxon>
        <taxon>Meloidogyne</taxon>
    </lineage>
</organism>
<proteinExistence type="predicted"/>
<reference evidence="4 5" key="1">
    <citation type="submission" date="2020-08" db="EMBL/GenBank/DDBJ databases">
        <authorList>
            <person name="Koutsovoulos G."/>
            <person name="Danchin GJ E."/>
        </authorList>
    </citation>
    <scope>NUCLEOTIDE SEQUENCE [LARGE SCALE GENOMIC DNA]</scope>
</reference>
<dbReference type="InterPro" id="IPR001394">
    <property type="entry name" value="Peptidase_C19_UCH"/>
</dbReference>
<feature type="domain" description="USP" evidence="3">
    <location>
        <begin position="47"/>
        <end position="274"/>
    </location>
</feature>
<dbReference type="InterPro" id="IPR038765">
    <property type="entry name" value="Papain-like_cys_pep_sf"/>
</dbReference>
<protein>
    <recommendedName>
        <fullName evidence="2">ubiquitinyl hydrolase 1</fullName>
        <ecNumber evidence="2">3.4.19.12</ecNumber>
    </recommendedName>
</protein>
<dbReference type="GO" id="GO:0016579">
    <property type="term" value="P:protein deubiquitination"/>
    <property type="evidence" value="ECO:0007669"/>
    <property type="project" value="InterPro"/>
</dbReference>
<dbReference type="InterPro" id="IPR050185">
    <property type="entry name" value="Ub_carboxyl-term_hydrolase"/>
</dbReference>
<dbReference type="OrthoDB" id="420187at2759"/>
<dbReference type="CDD" id="cd02257">
    <property type="entry name" value="Peptidase_C19"/>
    <property type="match status" value="1"/>
</dbReference>
<comment type="caution">
    <text evidence="4">The sequence shown here is derived from an EMBL/GenBank/DDBJ whole genome shotgun (WGS) entry which is preliminary data.</text>
</comment>
<comment type="catalytic activity">
    <reaction evidence="1">
        <text>Thiol-dependent hydrolysis of ester, thioester, amide, peptide and isopeptide bonds formed by the C-terminal Gly of ubiquitin (a 76-residue protein attached to proteins as an intracellular targeting signal).</text>
        <dbReference type="EC" id="3.4.19.12"/>
    </reaction>
</comment>
<evidence type="ECO:0000256" key="2">
    <source>
        <dbReference type="ARBA" id="ARBA00012759"/>
    </source>
</evidence>
<gene>
    <name evidence="4" type="ORF">MENT_LOCUS24289</name>
</gene>
<evidence type="ECO:0000313" key="5">
    <source>
        <dbReference type="Proteomes" id="UP000580250"/>
    </source>
</evidence>
<name>A0A6V7VD03_MELEN</name>
<evidence type="ECO:0000259" key="3">
    <source>
        <dbReference type="PROSITE" id="PS50235"/>
    </source>
</evidence>
<dbReference type="AlphaFoldDB" id="A0A6V7VD03"/>
<dbReference type="PROSITE" id="PS50235">
    <property type="entry name" value="USP_3"/>
    <property type="match status" value="1"/>
</dbReference>
<dbReference type="Gene3D" id="3.90.70.10">
    <property type="entry name" value="Cysteine proteinases"/>
    <property type="match status" value="1"/>
</dbReference>
<sequence>MYIVRLEENYGREIYIIFINQMSIKNSKFSWKQCIDDVRCKVFPCIKGLKTYGNTDYFNALMQCLAGCDRFAEFLLCYDFVEYEENIIFNSFVNTIRCMWLNDPSVDTYFHKTISSLANENSPFCLSSQKDPHECMIWLLNKLNREFLNSLERFCMLENNNNAYLYSMYESSKKDKKSNILKLFQGQFQKKIKCTAPNCGFVDISNEPFLSVPLKIPLPHRATVKFISMNPSRKITRFHFDISEPNVKITEIMEQIDKTVNISTENVDILYKLF</sequence>
<dbReference type="Pfam" id="PF00443">
    <property type="entry name" value="UCH"/>
    <property type="match status" value="1"/>
</dbReference>
<dbReference type="InterPro" id="IPR028889">
    <property type="entry name" value="USP"/>
</dbReference>
<evidence type="ECO:0000313" key="4">
    <source>
        <dbReference type="EMBL" id="CAD2172722.1"/>
    </source>
</evidence>